<dbReference type="EMBL" id="JAKOGI010000154">
    <property type="protein sequence ID" value="KAJ8441791.1"/>
    <property type="molecule type" value="Genomic_DNA"/>
</dbReference>
<evidence type="ECO:0000256" key="1">
    <source>
        <dbReference type="SAM" id="MobiDB-lite"/>
    </source>
</evidence>
<feature type="region of interest" description="Disordered" evidence="1">
    <location>
        <begin position="1"/>
        <end position="26"/>
    </location>
</feature>
<protein>
    <submittedName>
        <fullName evidence="2">Uncharacterized protein</fullName>
    </submittedName>
</protein>
<sequence length="157" mass="17250">MDKIDGDDVEENQRNTTPLAGEPIRDTLTSMPTLAKNNEVYVKDVGQIKNTAILRGKGGAAHTSRPPYALNQANSLQGVNKSCITQVGKKHIGMSRPYNLVNHVKHIQGLNKGLRLTSKPSPILRELMCSQASLEEDLIVDLDLLDPSVKLPSREKE</sequence>
<gene>
    <name evidence="2" type="ORF">Cgig2_009037</name>
</gene>
<organism evidence="2 3">
    <name type="scientific">Carnegiea gigantea</name>
    <dbReference type="NCBI Taxonomy" id="171969"/>
    <lineage>
        <taxon>Eukaryota</taxon>
        <taxon>Viridiplantae</taxon>
        <taxon>Streptophyta</taxon>
        <taxon>Embryophyta</taxon>
        <taxon>Tracheophyta</taxon>
        <taxon>Spermatophyta</taxon>
        <taxon>Magnoliopsida</taxon>
        <taxon>eudicotyledons</taxon>
        <taxon>Gunneridae</taxon>
        <taxon>Pentapetalae</taxon>
        <taxon>Caryophyllales</taxon>
        <taxon>Cactineae</taxon>
        <taxon>Cactaceae</taxon>
        <taxon>Cactoideae</taxon>
        <taxon>Echinocereeae</taxon>
        <taxon>Carnegiea</taxon>
    </lineage>
</organism>
<dbReference type="AlphaFoldDB" id="A0A9Q1KCV1"/>
<proteinExistence type="predicted"/>
<evidence type="ECO:0000313" key="2">
    <source>
        <dbReference type="EMBL" id="KAJ8441791.1"/>
    </source>
</evidence>
<reference evidence="2" key="1">
    <citation type="submission" date="2022-04" db="EMBL/GenBank/DDBJ databases">
        <title>Carnegiea gigantea Genome sequencing and assembly v2.</title>
        <authorList>
            <person name="Copetti D."/>
            <person name="Sanderson M.J."/>
            <person name="Burquez A."/>
            <person name="Wojciechowski M.F."/>
        </authorList>
    </citation>
    <scope>NUCLEOTIDE SEQUENCE</scope>
    <source>
        <strain evidence="2">SGP5-SGP5p</strain>
        <tissue evidence="2">Aerial part</tissue>
    </source>
</reference>
<accession>A0A9Q1KCV1</accession>
<dbReference type="Proteomes" id="UP001153076">
    <property type="component" value="Unassembled WGS sequence"/>
</dbReference>
<evidence type="ECO:0000313" key="3">
    <source>
        <dbReference type="Proteomes" id="UP001153076"/>
    </source>
</evidence>
<keyword evidence="3" id="KW-1185">Reference proteome</keyword>
<name>A0A9Q1KCV1_9CARY</name>
<comment type="caution">
    <text evidence="2">The sequence shown here is derived from an EMBL/GenBank/DDBJ whole genome shotgun (WGS) entry which is preliminary data.</text>
</comment>